<sequence>MRETVSPTNLVTSIQSAYVRSSRSHIFVLPGKFCSWNSSTKVFYQTVRPYGVLTLHFNRVGLDLSRIDCIHPFGSPFNHVEQIRTENDCEMYVRACSLAGTKSECLRTDSFPFTRSFTGGMYFQLVNRAEKSKVKLQFRSPDMLLDTYLRQHYEFKIDEIRSGNEITNNTLKSKAFRGSLVGNVDCGEGYDLDFTKYFCEPVPSPFDLVILTIPANNRTEAPGNNSIPVEPLKKPQPRTILGNHSNAIHCETTDCGSHLIFCILGFMLFMFCLSLTVCNFVVSPTLTSHSRRYGRYDRFVVDLTVILIRQSALAIPPIDCTSQLRQCPQFDPEPRSDHPFGIVQCEECAV</sequence>
<dbReference type="AlphaFoldDB" id="A0AAN5IBY6"/>
<keyword evidence="1" id="KW-0812">Transmembrane</keyword>
<reference evidence="3" key="1">
    <citation type="submission" date="2022-10" db="EMBL/GenBank/DDBJ databases">
        <title>Genome assembly of Pristionchus species.</title>
        <authorList>
            <person name="Yoshida K."/>
            <person name="Sommer R.J."/>
        </authorList>
    </citation>
    <scope>NUCLEOTIDE SEQUENCE [LARGE SCALE GENOMIC DNA]</scope>
    <source>
        <strain evidence="3">RS5460</strain>
    </source>
</reference>
<evidence type="ECO:0000313" key="3">
    <source>
        <dbReference type="Proteomes" id="UP001328107"/>
    </source>
</evidence>
<evidence type="ECO:0000313" key="2">
    <source>
        <dbReference type="EMBL" id="GMR60537.1"/>
    </source>
</evidence>
<name>A0AAN5IBY6_9BILA</name>
<gene>
    <name evidence="2" type="ORF">PMAYCL1PPCAC_30732</name>
</gene>
<keyword evidence="1" id="KW-1133">Transmembrane helix</keyword>
<keyword evidence="1" id="KW-0472">Membrane</keyword>
<comment type="caution">
    <text evidence="2">The sequence shown here is derived from an EMBL/GenBank/DDBJ whole genome shotgun (WGS) entry which is preliminary data.</text>
</comment>
<accession>A0AAN5IBY6</accession>
<feature type="transmembrane region" description="Helical" evidence="1">
    <location>
        <begin position="258"/>
        <end position="282"/>
    </location>
</feature>
<keyword evidence="3" id="KW-1185">Reference proteome</keyword>
<proteinExistence type="predicted"/>
<evidence type="ECO:0000256" key="1">
    <source>
        <dbReference type="SAM" id="Phobius"/>
    </source>
</evidence>
<dbReference type="EMBL" id="BTRK01000006">
    <property type="protein sequence ID" value="GMR60537.1"/>
    <property type="molecule type" value="Genomic_DNA"/>
</dbReference>
<protein>
    <submittedName>
        <fullName evidence="2">Uncharacterized protein</fullName>
    </submittedName>
</protein>
<dbReference type="Proteomes" id="UP001328107">
    <property type="component" value="Unassembled WGS sequence"/>
</dbReference>
<organism evidence="2 3">
    <name type="scientific">Pristionchus mayeri</name>
    <dbReference type="NCBI Taxonomy" id="1317129"/>
    <lineage>
        <taxon>Eukaryota</taxon>
        <taxon>Metazoa</taxon>
        <taxon>Ecdysozoa</taxon>
        <taxon>Nematoda</taxon>
        <taxon>Chromadorea</taxon>
        <taxon>Rhabditida</taxon>
        <taxon>Rhabditina</taxon>
        <taxon>Diplogasteromorpha</taxon>
        <taxon>Diplogasteroidea</taxon>
        <taxon>Neodiplogasteridae</taxon>
        <taxon>Pristionchus</taxon>
    </lineage>
</organism>